<feature type="region of interest" description="Disordered" evidence="9">
    <location>
        <begin position="192"/>
        <end position="284"/>
    </location>
</feature>
<evidence type="ECO:0000256" key="2">
    <source>
        <dbReference type="ARBA" id="ARBA00006445"/>
    </source>
</evidence>
<accession>A0A9P0QT96</accession>
<dbReference type="PROSITE" id="PS00678">
    <property type="entry name" value="WD_REPEATS_1"/>
    <property type="match status" value="1"/>
</dbReference>
<evidence type="ECO:0000256" key="1">
    <source>
        <dbReference type="ARBA" id="ARBA00004906"/>
    </source>
</evidence>
<proteinExistence type="inferred from homology"/>
<dbReference type="SUPFAM" id="SSF50978">
    <property type="entry name" value="WD40 repeat-like"/>
    <property type="match status" value="1"/>
</dbReference>
<dbReference type="GO" id="GO:0010997">
    <property type="term" value="F:anaphase-promoting complex binding"/>
    <property type="evidence" value="ECO:0007669"/>
    <property type="project" value="InterPro"/>
</dbReference>
<keyword evidence="5" id="KW-0677">Repeat</keyword>
<dbReference type="Proteomes" id="UP000837801">
    <property type="component" value="Unassembled WGS sequence"/>
</dbReference>
<feature type="domain" description="CDC20/Fizzy WD40" evidence="10">
    <location>
        <begin position="321"/>
        <end position="612"/>
    </location>
</feature>
<gene>
    <name evidence="11" type="ORF">CLIB1423_17S01970</name>
</gene>
<evidence type="ECO:0000256" key="9">
    <source>
        <dbReference type="SAM" id="MobiDB-lite"/>
    </source>
</evidence>
<dbReference type="EMBL" id="CAKXYY010000017">
    <property type="protein sequence ID" value="CAH2354563.1"/>
    <property type="molecule type" value="Genomic_DNA"/>
</dbReference>
<evidence type="ECO:0000256" key="5">
    <source>
        <dbReference type="ARBA" id="ARBA00022737"/>
    </source>
</evidence>
<dbReference type="InterPro" id="IPR015943">
    <property type="entry name" value="WD40/YVTN_repeat-like_dom_sf"/>
</dbReference>
<feature type="compositionally biased region" description="Low complexity" evidence="9">
    <location>
        <begin position="219"/>
        <end position="233"/>
    </location>
</feature>
<feature type="compositionally biased region" description="Low complexity" evidence="9">
    <location>
        <begin position="96"/>
        <end position="113"/>
    </location>
</feature>
<feature type="repeat" description="WD" evidence="8">
    <location>
        <begin position="366"/>
        <end position="407"/>
    </location>
</feature>
<dbReference type="GO" id="GO:1905786">
    <property type="term" value="P:positive regulation of anaphase-promoting complex-dependent catabolic process"/>
    <property type="evidence" value="ECO:0007669"/>
    <property type="project" value="TreeGrafter"/>
</dbReference>
<keyword evidence="4" id="KW-0132">Cell division</keyword>
<organism evidence="11 12">
    <name type="scientific">[Candida] railenensis</name>
    <dbReference type="NCBI Taxonomy" id="45579"/>
    <lineage>
        <taxon>Eukaryota</taxon>
        <taxon>Fungi</taxon>
        <taxon>Dikarya</taxon>
        <taxon>Ascomycota</taxon>
        <taxon>Saccharomycotina</taxon>
        <taxon>Pichiomycetes</taxon>
        <taxon>Debaryomycetaceae</taxon>
        <taxon>Kurtzmaniella</taxon>
    </lineage>
</organism>
<keyword evidence="6" id="KW-0498">Mitosis</keyword>
<feature type="compositionally biased region" description="Polar residues" evidence="9">
    <location>
        <begin position="1"/>
        <end position="23"/>
    </location>
</feature>
<keyword evidence="3 8" id="KW-0853">WD repeat</keyword>
<evidence type="ECO:0000256" key="4">
    <source>
        <dbReference type="ARBA" id="ARBA00022618"/>
    </source>
</evidence>
<dbReference type="AlphaFoldDB" id="A0A9P0QT96"/>
<keyword evidence="7" id="KW-0131">Cell cycle</keyword>
<comment type="similarity">
    <text evidence="2">Belongs to the WD repeat CDC20/Fizzy family.</text>
</comment>
<dbReference type="InterPro" id="IPR019775">
    <property type="entry name" value="WD40_repeat_CS"/>
</dbReference>
<evidence type="ECO:0000259" key="10">
    <source>
        <dbReference type="Pfam" id="PF24807"/>
    </source>
</evidence>
<dbReference type="OrthoDB" id="10263272at2759"/>
<dbReference type="GO" id="GO:0051301">
    <property type="term" value="P:cell division"/>
    <property type="evidence" value="ECO:0007669"/>
    <property type="project" value="UniProtKB-KW"/>
</dbReference>
<feature type="compositionally biased region" description="Low complexity" evidence="9">
    <location>
        <begin position="240"/>
        <end position="272"/>
    </location>
</feature>
<dbReference type="PANTHER" id="PTHR19918:SF1">
    <property type="entry name" value="FIZZY-RELATED PROTEIN HOMOLOG"/>
    <property type="match status" value="1"/>
</dbReference>
<feature type="compositionally biased region" description="Gly residues" evidence="9">
    <location>
        <begin position="114"/>
        <end position="149"/>
    </location>
</feature>
<dbReference type="InterPro" id="IPR056150">
    <property type="entry name" value="WD40_CDC20-Fz"/>
</dbReference>
<dbReference type="GO" id="GO:1990757">
    <property type="term" value="F:ubiquitin ligase activator activity"/>
    <property type="evidence" value="ECO:0007669"/>
    <property type="project" value="TreeGrafter"/>
</dbReference>
<dbReference type="InterPro" id="IPR036322">
    <property type="entry name" value="WD40_repeat_dom_sf"/>
</dbReference>
<dbReference type="GO" id="GO:0005680">
    <property type="term" value="C:anaphase-promoting complex"/>
    <property type="evidence" value="ECO:0007669"/>
    <property type="project" value="TreeGrafter"/>
</dbReference>
<dbReference type="CDD" id="cd00200">
    <property type="entry name" value="WD40"/>
    <property type="match status" value="1"/>
</dbReference>
<name>A0A9P0QT96_9ASCO</name>
<feature type="region of interest" description="Disordered" evidence="9">
    <location>
        <begin position="83"/>
        <end position="149"/>
    </location>
</feature>
<dbReference type="SMART" id="SM00320">
    <property type="entry name" value="WD40"/>
    <property type="match status" value="7"/>
</dbReference>
<dbReference type="Pfam" id="PF24807">
    <property type="entry name" value="WD40_CDC20-Fz"/>
    <property type="match status" value="1"/>
</dbReference>
<dbReference type="InterPro" id="IPR033010">
    <property type="entry name" value="Cdc20/Fizzy"/>
</dbReference>
<dbReference type="Gene3D" id="2.130.10.10">
    <property type="entry name" value="YVTN repeat-like/Quinoprotein amine dehydrogenase"/>
    <property type="match status" value="1"/>
</dbReference>
<dbReference type="InterPro" id="IPR001680">
    <property type="entry name" value="WD40_rpt"/>
</dbReference>
<dbReference type="PANTHER" id="PTHR19918">
    <property type="entry name" value="CELL DIVISION CYCLE 20 CDC20 FIZZY -RELATED"/>
    <property type="match status" value="1"/>
</dbReference>
<comment type="caution">
    <text evidence="11">The sequence shown here is derived from an EMBL/GenBank/DDBJ whole genome shotgun (WGS) entry which is preliminary data.</text>
</comment>
<feature type="repeat" description="WD" evidence="8">
    <location>
        <begin position="449"/>
        <end position="481"/>
    </location>
</feature>
<evidence type="ECO:0000313" key="12">
    <source>
        <dbReference type="Proteomes" id="UP000837801"/>
    </source>
</evidence>
<dbReference type="PROSITE" id="PS50082">
    <property type="entry name" value="WD_REPEATS_2"/>
    <property type="match status" value="3"/>
</dbReference>
<dbReference type="FunFam" id="2.130.10.10:FF:000025">
    <property type="entry name" value="FIZZY-related 2 isoform 1"/>
    <property type="match status" value="1"/>
</dbReference>
<evidence type="ECO:0000256" key="6">
    <source>
        <dbReference type="ARBA" id="ARBA00022776"/>
    </source>
</evidence>
<feature type="region of interest" description="Disordered" evidence="9">
    <location>
        <begin position="1"/>
        <end position="59"/>
    </location>
</feature>
<evidence type="ECO:0000256" key="3">
    <source>
        <dbReference type="ARBA" id="ARBA00022574"/>
    </source>
</evidence>
<evidence type="ECO:0000256" key="7">
    <source>
        <dbReference type="ARBA" id="ARBA00023306"/>
    </source>
</evidence>
<dbReference type="PROSITE" id="PS50294">
    <property type="entry name" value="WD_REPEATS_REGION"/>
    <property type="match status" value="2"/>
</dbReference>
<sequence length="636" mass="67680">MSSNSFRKNFETPRSPSRSTRTNLELPRIDNGSSDSFTGGGMPSTSPRRRNKGNSIFSDRYIPNRAGVDLQAAFSLSNQEVNNTVSNSNHHHRNGSSHSSIGNSGLLGSSLSGGISGTSGGSGGGGINGSGGGVGGNGGSGSIGGSSGVLGGDNDIEIRKEEEANKTFSTILKAELFGDNVPMAAVSANKRPVSVTGSNDLSGRGNLMSSGGGGGGGNSSTSSGRSTPPRSTTAMGMNGSGSTLTTGATSTTTGSTSASTTNNTGSSNLFTFQSPQKSRPVSRDLQSELYSLSPVRQDSQKLLLSPQKKPRNISKVPYRVLDAPELSDDFYLNLVDWGSQDILAVGLGDSVYLWDGATQSVDRLCNLSNKDKVTSLNWIGSGTHLAIGTSKGLVEIWDATKIKCVRTMSGHNLRVSSLAWNEHILSSGSRDRSILNRDVRVAEHYINRLEHHKQEVCGLKWNVEENKLASGGNDNKLFIWDGVNNSSQPLHEFHDHTAAIKAISWSPHQRGILASGGGTADKTIKTWNTLTGQLLHDVNTGSQVCNLAWSKNSNELVSTHGYSRNQVVVWKYPSMQQIASLTGHTYRVLYLSLSPDGETIVTGAGDETLRFWNVFEKNRNDEPPSSVLLDAFSQLR</sequence>
<keyword evidence="12" id="KW-1185">Reference proteome</keyword>
<protein>
    <submittedName>
        <fullName evidence="11">APC/C activator protein Cdh1p</fullName>
    </submittedName>
</protein>
<dbReference type="GO" id="GO:0031145">
    <property type="term" value="P:anaphase-promoting complex-dependent catabolic process"/>
    <property type="evidence" value="ECO:0007669"/>
    <property type="project" value="TreeGrafter"/>
</dbReference>
<evidence type="ECO:0000313" key="11">
    <source>
        <dbReference type="EMBL" id="CAH2354563.1"/>
    </source>
</evidence>
<feature type="repeat" description="WD" evidence="8">
    <location>
        <begin position="581"/>
        <end position="614"/>
    </location>
</feature>
<comment type="pathway">
    <text evidence="1">Protein modification; protein ubiquitination.</text>
</comment>
<evidence type="ECO:0000256" key="8">
    <source>
        <dbReference type="PROSITE-ProRule" id="PRU00221"/>
    </source>
</evidence>
<reference evidence="11" key="1">
    <citation type="submission" date="2022-03" db="EMBL/GenBank/DDBJ databases">
        <authorList>
            <person name="Legras J.-L."/>
            <person name="Devillers H."/>
            <person name="Grondin C."/>
        </authorList>
    </citation>
    <scope>NUCLEOTIDE SEQUENCE</scope>
    <source>
        <strain evidence="11">CLIB 1423</strain>
    </source>
</reference>